<evidence type="ECO:0000313" key="6">
    <source>
        <dbReference type="EMBL" id="CAG2199890.1"/>
    </source>
</evidence>
<feature type="compositionally biased region" description="Polar residues" evidence="4">
    <location>
        <begin position="9"/>
        <end position="20"/>
    </location>
</feature>
<dbReference type="SMART" id="SM00248">
    <property type="entry name" value="ANK"/>
    <property type="match status" value="2"/>
</dbReference>
<comment type="caution">
    <text evidence="6">The sequence shown here is derived from an EMBL/GenBank/DDBJ whole genome shotgun (WGS) entry which is preliminary data.</text>
</comment>
<dbReference type="Proteomes" id="UP000683360">
    <property type="component" value="Unassembled WGS sequence"/>
</dbReference>
<dbReference type="InterPro" id="IPR002110">
    <property type="entry name" value="Ankyrin_rpt"/>
</dbReference>
<keyword evidence="2 3" id="KW-0040">ANK repeat</keyword>
<proteinExistence type="predicted"/>
<keyword evidence="7" id="KW-1185">Reference proteome</keyword>
<dbReference type="Pfam" id="PF12796">
    <property type="entry name" value="Ank_2"/>
    <property type="match status" value="1"/>
</dbReference>
<reference evidence="6" key="1">
    <citation type="submission" date="2021-03" db="EMBL/GenBank/DDBJ databases">
        <authorList>
            <person name="Bekaert M."/>
        </authorList>
    </citation>
    <scope>NUCLEOTIDE SEQUENCE</scope>
</reference>
<feature type="region of interest" description="Disordered" evidence="4">
    <location>
        <begin position="1"/>
        <end position="20"/>
    </location>
</feature>
<evidence type="ECO:0000256" key="2">
    <source>
        <dbReference type="ARBA" id="ARBA00023043"/>
    </source>
</evidence>
<dbReference type="OrthoDB" id="194358at2759"/>
<dbReference type="PROSITE" id="PS50088">
    <property type="entry name" value="ANK_REPEAT"/>
    <property type="match status" value="1"/>
</dbReference>
<evidence type="ECO:0000256" key="4">
    <source>
        <dbReference type="SAM" id="MobiDB-lite"/>
    </source>
</evidence>
<dbReference type="Pfam" id="PF20720">
    <property type="entry name" value="nSTAND3"/>
    <property type="match status" value="1"/>
</dbReference>
<protein>
    <submittedName>
        <fullName evidence="6">ANKRD50</fullName>
    </submittedName>
</protein>
<feature type="repeat" description="ANK" evidence="3">
    <location>
        <begin position="226"/>
        <end position="258"/>
    </location>
</feature>
<dbReference type="InterPro" id="IPR049050">
    <property type="entry name" value="nSTAND3"/>
</dbReference>
<gene>
    <name evidence="6" type="ORF">MEDL_14571</name>
</gene>
<accession>A0A8S3QT05</accession>
<dbReference type="PROSITE" id="PS50297">
    <property type="entry name" value="ANK_REP_REGION"/>
    <property type="match status" value="1"/>
</dbReference>
<keyword evidence="1" id="KW-0677">Repeat</keyword>
<dbReference type="SUPFAM" id="SSF48403">
    <property type="entry name" value="Ankyrin repeat"/>
    <property type="match status" value="1"/>
</dbReference>
<dbReference type="PANTHER" id="PTHR24198:SF165">
    <property type="entry name" value="ANKYRIN REPEAT-CONTAINING PROTEIN-RELATED"/>
    <property type="match status" value="1"/>
</dbReference>
<sequence length="292" mass="33529">MEKTREKSYSNPYSRSSGCGKSSNIHHIALHLRNKYGYEIIPVFTGPSDITNYYKTNKPQVFVVDDICGKEIISKLTLQIWRDYSENLEKLFANEKNKILNTNPSEISDPVDIIERNIHCIISESKLQFCAIVLCIVFDDGFRTDWLKLTSAPETKRAKLEYIVNEFDIDLTKEMSRNYLKDCFRTLNGTYLKQKAAAGGYIEIVQFLIVEINCDVNKCDSYGSRKGRSALYMASERGHLDVVQLLLKKNADWEIDEEYLALLLRVALQNGHDKTGDILLSYIADYLQSNSY</sequence>
<dbReference type="AlphaFoldDB" id="A0A8S3QT05"/>
<evidence type="ECO:0000256" key="1">
    <source>
        <dbReference type="ARBA" id="ARBA00022737"/>
    </source>
</evidence>
<name>A0A8S3QT05_MYTED</name>
<dbReference type="InterPro" id="IPR036770">
    <property type="entry name" value="Ankyrin_rpt-contain_sf"/>
</dbReference>
<evidence type="ECO:0000259" key="5">
    <source>
        <dbReference type="Pfam" id="PF20720"/>
    </source>
</evidence>
<dbReference type="EMBL" id="CAJPWZ010000726">
    <property type="protein sequence ID" value="CAG2199890.1"/>
    <property type="molecule type" value="Genomic_DNA"/>
</dbReference>
<organism evidence="6 7">
    <name type="scientific">Mytilus edulis</name>
    <name type="common">Blue mussel</name>
    <dbReference type="NCBI Taxonomy" id="6550"/>
    <lineage>
        <taxon>Eukaryota</taxon>
        <taxon>Metazoa</taxon>
        <taxon>Spiralia</taxon>
        <taxon>Lophotrochozoa</taxon>
        <taxon>Mollusca</taxon>
        <taxon>Bivalvia</taxon>
        <taxon>Autobranchia</taxon>
        <taxon>Pteriomorphia</taxon>
        <taxon>Mytilida</taxon>
        <taxon>Mytiloidea</taxon>
        <taxon>Mytilidae</taxon>
        <taxon>Mytilinae</taxon>
        <taxon>Mytilus</taxon>
    </lineage>
</organism>
<evidence type="ECO:0000256" key="3">
    <source>
        <dbReference type="PROSITE-ProRule" id="PRU00023"/>
    </source>
</evidence>
<dbReference type="Gene3D" id="1.25.40.20">
    <property type="entry name" value="Ankyrin repeat-containing domain"/>
    <property type="match status" value="1"/>
</dbReference>
<dbReference type="PANTHER" id="PTHR24198">
    <property type="entry name" value="ANKYRIN REPEAT AND PROTEIN KINASE DOMAIN-CONTAINING PROTEIN"/>
    <property type="match status" value="1"/>
</dbReference>
<evidence type="ECO:0000313" key="7">
    <source>
        <dbReference type="Proteomes" id="UP000683360"/>
    </source>
</evidence>
<feature type="domain" description="Novel STAND NTPase 3" evidence="5">
    <location>
        <begin position="17"/>
        <end position="102"/>
    </location>
</feature>